<reference evidence="1 2" key="2">
    <citation type="submission" date="2020-07" db="EMBL/GenBank/DDBJ databases">
        <title>Genome assembly of wild tea tree DASZ reveals pedigree and selection history of tea varieties.</title>
        <authorList>
            <person name="Zhang W."/>
        </authorList>
    </citation>
    <scope>NUCLEOTIDE SEQUENCE [LARGE SCALE GENOMIC DNA]</scope>
    <source>
        <strain evidence="2">cv. G240</strain>
        <tissue evidence="1">Leaf</tissue>
    </source>
</reference>
<evidence type="ECO:0000313" key="2">
    <source>
        <dbReference type="Proteomes" id="UP000593564"/>
    </source>
</evidence>
<gene>
    <name evidence="1" type="ORF">HYC85_003032</name>
</gene>
<accession>A0A7J7IA07</accession>
<dbReference type="Proteomes" id="UP000593564">
    <property type="component" value="Unassembled WGS sequence"/>
</dbReference>
<sequence length="183" mass="20764">MEGVPEDGYTTNVPLLVDDNGENEDKLCENEAEGNTSFFKTCFNGFNALSGFVPMLSLMYDYISGTYRSLGFEVMITGLIVKNYPKIPYQHQQPHLVLPIAHILVDPIGDNIITIRSCFDLYFDVMVICTLSFTGSNKIRDHVHIVIYINCGRSIVEKIEINFFFLNYKNSCQNQQLSTIVIN</sequence>
<dbReference type="AlphaFoldDB" id="A0A7J7IA07"/>
<comment type="caution">
    <text evidence="1">The sequence shown here is derived from an EMBL/GenBank/DDBJ whole genome shotgun (WGS) entry which is preliminary data.</text>
</comment>
<keyword evidence="2" id="KW-1185">Reference proteome</keyword>
<name>A0A7J7IA07_CAMSI</name>
<dbReference type="EMBL" id="JACBKZ010000001">
    <property type="protein sequence ID" value="KAF5961823.1"/>
    <property type="molecule type" value="Genomic_DNA"/>
</dbReference>
<reference evidence="2" key="1">
    <citation type="journal article" date="2020" name="Nat. Commun.">
        <title>Genome assembly of wild tea tree DASZ reveals pedigree and selection history of tea varieties.</title>
        <authorList>
            <person name="Zhang W."/>
            <person name="Zhang Y."/>
            <person name="Qiu H."/>
            <person name="Guo Y."/>
            <person name="Wan H."/>
            <person name="Zhang X."/>
            <person name="Scossa F."/>
            <person name="Alseekh S."/>
            <person name="Zhang Q."/>
            <person name="Wang P."/>
            <person name="Xu L."/>
            <person name="Schmidt M.H."/>
            <person name="Jia X."/>
            <person name="Li D."/>
            <person name="Zhu A."/>
            <person name="Guo F."/>
            <person name="Chen W."/>
            <person name="Ni D."/>
            <person name="Usadel B."/>
            <person name="Fernie A.R."/>
            <person name="Wen W."/>
        </authorList>
    </citation>
    <scope>NUCLEOTIDE SEQUENCE [LARGE SCALE GENOMIC DNA]</scope>
    <source>
        <strain evidence="2">cv. G240</strain>
    </source>
</reference>
<protein>
    <submittedName>
        <fullName evidence="1">Uncharacterized protein</fullName>
    </submittedName>
</protein>
<organism evidence="1 2">
    <name type="scientific">Camellia sinensis</name>
    <name type="common">Tea plant</name>
    <name type="synonym">Thea sinensis</name>
    <dbReference type="NCBI Taxonomy" id="4442"/>
    <lineage>
        <taxon>Eukaryota</taxon>
        <taxon>Viridiplantae</taxon>
        <taxon>Streptophyta</taxon>
        <taxon>Embryophyta</taxon>
        <taxon>Tracheophyta</taxon>
        <taxon>Spermatophyta</taxon>
        <taxon>Magnoliopsida</taxon>
        <taxon>eudicotyledons</taxon>
        <taxon>Gunneridae</taxon>
        <taxon>Pentapetalae</taxon>
        <taxon>asterids</taxon>
        <taxon>Ericales</taxon>
        <taxon>Theaceae</taxon>
        <taxon>Camellia</taxon>
    </lineage>
</organism>
<evidence type="ECO:0000313" key="1">
    <source>
        <dbReference type="EMBL" id="KAF5961823.1"/>
    </source>
</evidence>
<proteinExistence type="predicted"/>